<evidence type="ECO:0000256" key="6">
    <source>
        <dbReference type="SAM" id="Phobius"/>
    </source>
</evidence>
<keyword evidence="7" id="KW-0732">Signal</keyword>
<evidence type="ECO:0000313" key="9">
    <source>
        <dbReference type="EMBL" id="MEJ5945618.1"/>
    </source>
</evidence>
<evidence type="ECO:0000313" key="10">
    <source>
        <dbReference type="Proteomes" id="UP001387100"/>
    </source>
</evidence>
<dbReference type="PANTHER" id="PTHR32322">
    <property type="entry name" value="INNER MEMBRANE TRANSPORTER"/>
    <property type="match status" value="1"/>
</dbReference>
<proteinExistence type="inferred from homology"/>
<dbReference type="RefSeq" id="WP_339575002.1">
    <property type="nucleotide sequence ID" value="NZ_JBBIAA010000009.1"/>
</dbReference>
<keyword evidence="5 6" id="KW-0472">Membrane</keyword>
<feature type="transmembrane region" description="Helical" evidence="6">
    <location>
        <begin position="274"/>
        <end position="292"/>
    </location>
</feature>
<evidence type="ECO:0000256" key="4">
    <source>
        <dbReference type="ARBA" id="ARBA00022989"/>
    </source>
</evidence>
<dbReference type="InterPro" id="IPR000620">
    <property type="entry name" value="EamA_dom"/>
</dbReference>
<keyword evidence="3 6" id="KW-0812">Transmembrane</keyword>
<dbReference type="PANTHER" id="PTHR32322:SF2">
    <property type="entry name" value="EAMA DOMAIN-CONTAINING PROTEIN"/>
    <property type="match status" value="1"/>
</dbReference>
<evidence type="ECO:0000256" key="1">
    <source>
        <dbReference type="ARBA" id="ARBA00004141"/>
    </source>
</evidence>
<feature type="signal peptide" evidence="7">
    <location>
        <begin position="1"/>
        <end position="29"/>
    </location>
</feature>
<comment type="caution">
    <text evidence="9">The sequence shown here is derived from an EMBL/GenBank/DDBJ whole genome shotgun (WGS) entry which is preliminary data.</text>
</comment>
<accession>A0ABU8RKZ3</accession>
<dbReference type="Gene3D" id="1.10.3730.20">
    <property type="match status" value="1"/>
</dbReference>
<feature type="transmembrane region" description="Helical" evidence="6">
    <location>
        <begin position="246"/>
        <end position="268"/>
    </location>
</feature>
<feature type="domain" description="EamA" evidence="8">
    <location>
        <begin position="159"/>
        <end position="291"/>
    </location>
</feature>
<keyword evidence="10" id="KW-1185">Reference proteome</keyword>
<dbReference type="SUPFAM" id="SSF103481">
    <property type="entry name" value="Multidrug resistance efflux transporter EmrE"/>
    <property type="match status" value="2"/>
</dbReference>
<feature type="transmembrane region" description="Helical" evidence="6">
    <location>
        <begin position="219"/>
        <end position="239"/>
    </location>
</feature>
<dbReference type="InterPro" id="IPR050638">
    <property type="entry name" value="AA-Vitamin_Transporters"/>
</dbReference>
<feature type="domain" description="EamA" evidence="8">
    <location>
        <begin position="12"/>
        <end position="145"/>
    </location>
</feature>
<dbReference type="Pfam" id="PF00892">
    <property type="entry name" value="EamA"/>
    <property type="match status" value="2"/>
</dbReference>
<dbReference type="Proteomes" id="UP001387100">
    <property type="component" value="Unassembled WGS sequence"/>
</dbReference>
<name>A0ABU8RKZ3_9ACTN</name>
<feature type="transmembrane region" description="Helical" evidence="6">
    <location>
        <begin position="155"/>
        <end position="173"/>
    </location>
</feature>
<evidence type="ECO:0000256" key="7">
    <source>
        <dbReference type="SAM" id="SignalP"/>
    </source>
</evidence>
<feature type="chain" id="PRO_5045845376" evidence="7">
    <location>
        <begin position="30"/>
        <end position="317"/>
    </location>
</feature>
<feature type="transmembrane region" description="Helical" evidence="6">
    <location>
        <begin position="101"/>
        <end position="123"/>
    </location>
</feature>
<protein>
    <submittedName>
        <fullName evidence="9">EamA family transporter</fullName>
    </submittedName>
</protein>
<evidence type="ECO:0000256" key="3">
    <source>
        <dbReference type="ARBA" id="ARBA00022692"/>
    </source>
</evidence>
<evidence type="ECO:0000256" key="2">
    <source>
        <dbReference type="ARBA" id="ARBA00007362"/>
    </source>
</evidence>
<gene>
    <name evidence="9" type="ORF">WDZ17_09975</name>
</gene>
<sequence length="317" mass="30927">MDRSASSPAAPLLVLAAAALWGTTGTAQALGGAGDPVVVAAARLVVGSTALALVVVVTGGTGALVRCLRPPSLAWTLTAAVATAIFQAAFFSAVATTGVTTGTVVALGTAPVATGLCAAAFFSEPLTRRWAGATVLAVTGCTVLVGAAGPGASTVEPAGVVLAVVAGTCYGLYTTAAKALLEQGVPVVAAVTTTLGLGAVTLAPVLVLRAGELAGARPLLMVAWLGLATTAAAYLLFAYGLRRLPAATVGTLSLAEPLTAATLGLVVLGERPGPWAVAGGLCLLLGLVLVALRPHRTGAGVVATPRPTTTTGEQDLP</sequence>
<dbReference type="InterPro" id="IPR037185">
    <property type="entry name" value="EmrE-like"/>
</dbReference>
<reference evidence="9 10" key="1">
    <citation type="journal article" date="2017" name="Int. J. Syst. Evol. Microbiol.">
        <title>Pseudokineococcus basanitobsidens sp. nov., isolated from volcanic rock.</title>
        <authorList>
            <person name="Lee D.W."/>
            <person name="Park M.Y."/>
            <person name="Kim J.J."/>
            <person name="Kim B.S."/>
        </authorList>
    </citation>
    <scope>NUCLEOTIDE SEQUENCE [LARGE SCALE GENOMIC DNA]</scope>
    <source>
        <strain evidence="9 10">DSM 103726</strain>
    </source>
</reference>
<evidence type="ECO:0000259" key="8">
    <source>
        <dbReference type="Pfam" id="PF00892"/>
    </source>
</evidence>
<feature type="transmembrane region" description="Helical" evidence="6">
    <location>
        <begin position="185"/>
        <end position="207"/>
    </location>
</feature>
<comment type="similarity">
    <text evidence="2">Belongs to the EamA transporter family.</text>
</comment>
<comment type="subcellular location">
    <subcellularLocation>
        <location evidence="1">Membrane</location>
        <topology evidence="1">Multi-pass membrane protein</topology>
    </subcellularLocation>
</comment>
<feature type="transmembrane region" description="Helical" evidence="6">
    <location>
        <begin position="130"/>
        <end position="149"/>
    </location>
</feature>
<dbReference type="EMBL" id="JBBIAA010000009">
    <property type="protein sequence ID" value="MEJ5945618.1"/>
    <property type="molecule type" value="Genomic_DNA"/>
</dbReference>
<evidence type="ECO:0000256" key="5">
    <source>
        <dbReference type="ARBA" id="ARBA00023136"/>
    </source>
</evidence>
<feature type="transmembrane region" description="Helical" evidence="6">
    <location>
        <begin position="72"/>
        <end position="95"/>
    </location>
</feature>
<keyword evidence="4 6" id="KW-1133">Transmembrane helix</keyword>
<feature type="transmembrane region" description="Helical" evidence="6">
    <location>
        <begin position="45"/>
        <end position="65"/>
    </location>
</feature>
<organism evidence="9 10">
    <name type="scientific">Pseudokineococcus basanitobsidens</name>
    <dbReference type="NCBI Taxonomy" id="1926649"/>
    <lineage>
        <taxon>Bacteria</taxon>
        <taxon>Bacillati</taxon>
        <taxon>Actinomycetota</taxon>
        <taxon>Actinomycetes</taxon>
        <taxon>Kineosporiales</taxon>
        <taxon>Kineosporiaceae</taxon>
        <taxon>Pseudokineococcus</taxon>
    </lineage>
</organism>